<feature type="domain" description="MsrB" evidence="5">
    <location>
        <begin position="52"/>
        <end position="173"/>
    </location>
</feature>
<evidence type="ECO:0000256" key="1">
    <source>
        <dbReference type="ARBA" id="ARBA00012499"/>
    </source>
</evidence>
<gene>
    <name evidence="6" type="ORF">GCM10011503_19640</name>
</gene>
<sequence length="175" mass="19548">MTHITSFFTRRALLLGGVAGTVLAACTNRSTAETSSAADSEYAETEWRELTSDEWRERLSPAAFAVLREEDTERAFTSPLNDEKREGIFHCAGCDLPLFNSDWKYDSGTGWPSFWQFIEGNLGTKPDNKLWMERTEYHCARCLGHQGHVFKDGPAPTGLRYCNNGVALTFKPASA</sequence>
<dbReference type="InterPro" id="IPR028427">
    <property type="entry name" value="Met_Sox_Rdtase_MsrB"/>
</dbReference>
<comment type="catalytic activity">
    <reaction evidence="3">
        <text>L-methionyl-[protein] + [thioredoxin]-disulfide + H2O = L-methionyl-(R)-S-oxide-[protein] + [thioredoxin]-dithiol</text>
        <dbReference type="Rhea" id="RHEA:24164"/>
        <dbReference type="Rhea" id="RHEA-COMP:10698"/>
        <dbReference type="Rhea" id="RHEA-COMP:10700"/>
        <dbReference type="Rhea" id="RHEA-COMP:12313"/>
        <dbReference type="Rhea" id="RHEA-COMP:12314"/>
        <dbReference type="ChEBI" id="CHEBI:15377"/>
        <dbReference type="ChEBI" id="CHEBI:16044"/>
        <dbReference type="ChEBI" id="CHEBI:29950"/>
        <dbReference type="ChEBI" id="CHEBI:45764"/>
        <dbReference type="ChEBI" id="CHEBI:50058"/>
        <dbReference type="EC" id="1.8.4.12"/>
    </reaction>
</comment>
<evidence type="ECO:0000256" key="2">
    <source>
        <dbReference type="ARBA" id="ARBA00023002"/>
    </source>
</evidence>
<dbReference type="SUPFAM" id="SSF51316">
    <property type="entry name" value="Mss4-like"/>
    <property type="match status" value="1"/>
</dbReference>
<dbReference type="NCBIfam" id="TIGR00357">
    <property type="entry name" value="peptide-methionine (R)-S-oxide reductase MsrB"/>
    <property type="match status" value="1"/>
</dbReference>
<evidence type="ECO:0000256" key="3">
    <source>
        <dbReference type="ARBA" id="ARBA00048488"/>
    </source>
</evidence>
<feature type="signal peptide" evidence="4">
    <location>
        <begin position="1"/>
        <end position="24"/>
    </location>
</feature>
<evidence type="ECO:0000313" key="6">
    <source>
        <dbReference type="EMBL" id="GGB71035.1"/>
    </source>
</evidence>
<dbReference type="Gene3D" id="2.170.150.20">
    <property type="entry name" value="Peptide methionine sulfoxide reductase"/>
    <property type="match status" value="1"/>
</dbReference>
<dbReference type="RefSeq" id="WP_084392440.1">
    <property type="nucleotide sequence ID" value="NZ_BMKF01000002.1"/>
</dbReference>
<evidence type="ECO:0000256" key="4">
    <source>
        <dbReference type="SAM" id="SignalP"/>
    </source>
</evidence>
<dbReference type="PANTHER" id="PTHR10173">
    <property type="entry name" value="METHIONINE SULFOXIDE REDUCTASE"/>
    <property type="match status" value="1"/>
</dbReference>
<dbReference type="EMBL" id="BMKF01000002">
    <property type="protein sequence ID" value="GGB71035.1"/>
    <property type="molecule type" value="Genomic_DNA"/>
</dbReference>
<dbReference type="InterPro" id="IPR002579">
    <property type="entry name" value="Met_Sox_Rdtase_MsrB_dom"/>
</dbReference>
<name>A0ABQ1JKU2_9PROT</name>
<feature type="chain" id="PRO_5046536001" description="peptide-methionine (R)-S-oxide reductase" evidence="4">
    <location>
        <begin position="25"/>
        <end position="175"/>
    </location>
</feature>
<keyword evidence="4" id="KW-0732">Signal</keyword>
<dbReference type="Pfam" id="PF01641">
    <property type="entry name" value="SelR"/>
    <property type="match status" value="1"/>
</dbReference>
<dbReference type="InterPro" id="IPR011057">
    <property type="entry name" value="Mss4-like_sf"/>
</dbReference>
<dbReference type="Proteomes" id="UP000628854">
    <property type="component" value="Unassembled WGS sequence"/>
</dbReference>
<organism evidence="6 7">
    <name type="scientific">Henriciella pelagia</name>
    <dbReference type="NCBI Taxonomy" id="1977912"/>
    <lineage>
        <taxon>Bacteria</taxon>
        <taxon>Pseudomonadati</taxon>
        <taxon>Pseudomonadota</taxon>
        <taxon>Alphaproteobacteria</taxon>
        <taxon>Hyphomonadales</taxon>
        <taxon>Hyphomonadaceae</taxon>
        <taxon>Henriciella</taxon>
    </lineage>
</organism>
<comment type="caution">
    <text evidence="6">The sequence shown here is derived from an EMBL/GenBank/DDBJ whole genome shotgun (WGS) entry which is preliminary data.</text>
</comment>
<dbReference type="PANTHER" id="PTHR10173:SF57">
    <property type="entry name" value="PEPTIDE-METHIONINE (R)-S-OXIDE REDUCTASE"/>
    <property type="match status" value="1"/>
</dbReference>
<protein>
    <recommendedName>
        <fullName evidence="1">peptide-methionine (R)-S-oxide reductase</fullName>
        <ecNumber evidence="1">1.8.4.12</ecNumber>
    </recommendedName>
</protein>
<reference evidence="7" key="1">
    <citation type="journal article" date="2019" name="Int. J. Syst. Evol. Microbiol.">
        <title>The Global Catalogue of Microorganisms (GCM) 10K type strain sequencing project: providing services to taxonomists for standard genome sequencing and annotation.</title>
        <authorList>
            <consortium name="The Broad Institute Genomics Platform"/>
            <consortium name="The Broad Institute Genome Sequencing Center for Infectious Disease"/>
            <person name="Wu L."/>
            <person name="Ma J."/>
        </authorList>
    </citation>
    <scope>NUCLEOTIDE SEQUENCE [LARGE SCALE GENOMIC DNA]</scope>
    <source>
        <strain evidence="7">CGMCC 1.15928</strain>
    </source>
</reference>
<dbReference type="PROSITE" id="PS51790">
    <property type="entry name" value="MSRB"/>
    <property type="match status" value="1"/>
</dbReference>
<evidence type="ECO:0000259" key="5">
    <source>
        <dbReference type="PROSITE" id="PS51790"/>
    </source>
</evidence>
<dbReference type="EC" id="1.8.4.12" evidence="1"/>
<keyword evidence="7" id="KW-1185">Reference proteome</keyword>
<proteinExistence type="predicted"/>
<evidence type="ECO:0000313" key="7">
    <source>
        <dbReference type="Proteomes" id="UP000628854"/>
    </source>
</evidence>
<accession>A0ABQ1JKU2</accession>
<keyword evidence="2" id="KW-0560">Oxidoreductase</keyword>